<dbReference type="EMBL" id="CAJNOG010000550">
    <property type="protein sequence ID" value="CAF1292204.1"/>
    <property type="molecule type" value="Genomic_DNA"/>
</dbReference>
<name>A0A815CTU0_9BILA</name>
<dbReference type="AlphaFoldDB" id="A0A815CTU0"/>
<proteinExistence type="predicted"/>
<evidence type="ECO:0000313" key="2">
    <source>
        <dbReference type="EMBL" id="CAF1292204.1"/>
    </source>
</evidence>
<dbReference type="Proteomes" id="UP000663868">
    <property type="component" value="Unassembled WGS sequence"/>
</dbReference>
<dbReference type="EMBL" id="CAJOBB010002643">
    <property type="protein sequence ID" value="CAF3986658.1"/>
    <property type="molecule type" value="Genomic_DNA"/>
</dbReference>
<evidence type="ECO:0000313" key="6">
    <source>
        <dbReference type="EMBL" id="CAF3986658.1"/>
    </source>
</evidence>
<evidence type="ECO:0000313" key="5">
    <source>
        <dbReference type="EMBL" id="CAF3711161.1"/>
    </source>
</evidence>
<comment type="caution">
    <text evidence="2">The sequence shown here is derived from an EMBL/GenBank/DDBJ whole genome shotgun (WGS) entry which is preliminary data.</text>
</comment>
<gene>
    <name evidence="1" type="ORF">IZO911_LOCUS24231</name>
    <name evidence="2" type="ORF">JYZ213_LOCUS31837</name>
    <name evidence="6" type="ORF">KXQ929_LOCUS27661</name>
    <name evidence="5" type="ORF">OKA104_LOCUS13192</name>
    <name evidence="4" type="ORF">OXD698_LOCUS3697</name>
    <name evidence="3" type="ORF">VCS650_LOCUS32688</name>
</gene>
<dbReference type="EMBL" id="CAJOAZ010000133">
    <property type="protein sequence ID" value="CAF3546284.1"/>
    <property type="molecule type" value="Genomic_DNA"/>
</dbReference>
<accession>A0A815CTU0</accession>
<sequence>MAIKRNFSPIIRTKIHRTDGNTLQNHINHNFHVQTAPPLSLQQYARSISTLPGSAPWQSLGIYHPPTLHSYLSPEIRNQSKLPEIKPWIYSYRRKYSIPKYSLKPYKDRRSRPPEPIWHPISPYINKRPTSLSPEKRWQKRIHEPIWHPVSPYVNKHPTSLNPEKRWQKKIHEPVWQPIGSIQYKSLPYFDPPSLRWSLQKLLKSTPNL</sequence>
<dbReference type="EMBL" id="CAJNOE010000290">
    <property type="protein sequence ID" value="CAF1122647.1"/>
    <property type="molecule type" value="Genomic_DNA"/>
</dbReference>
<dbReference type="Proteomes" id="UP000663845">
    <property type="component" value="Unassembled WGS sequence"/>
</dbReference>
<dbReference type="EMBL" id="CAJNON010000604">
    <property type="protein sequence ID" value="CAF1331099.1"/>
    <property type="molecule type" value="Genomic_DNA"/>
</dbReference>
<dbReference type="Proteomes" id="UP000663844">
    <property type="component" value="Unassembled WGS sequence"/>
</dbReference>
<evidence type="ECO:0000313" key="4">
    <source>
        <dbReference type="EMBL" id="CAF3546284.1"/>
    </source>
</evidence>
<dbReference type="OrthoDB" id="9971444at2759"/>
<dbReference type="Proteomes" id="UP000663860">
    <property type="component" value="Unassembled WGS sequence"/>
</dbReference>
<reference evidence="2" key="1">
    <citation type="submission" date="2021-02" db="EMBL/GenBank/DDBJ databases">
        <authorList>
            <person name="Nowell W R."/>
        </authorList>
    </citation>
    <scope>NUCLEOTIDE SEQUENCE</scope>
</reference>
<organism evidence="2 7">
    <name type="scientific">Adineta steineri</name>
    <dbReference type="NCBI Taxonomy" id="433720"/>
    <lineage>
        <taxon>Eukaryota</taxon>
        <taxon>Metazoa</taxon>
        <taxon>Spiralia</taxon>
        <taxon>Gnathifera</taxon>
        <taxon>Rotifera</taxon>
        <taxon>Eurotatoria</taxon>
        <taxon>Bdelloidea</taxon>
        <taxon>Adinetida</taxon>
        <taxon>Adinetidae</taxon>
        <taxon>Adineta</taxon>
    </lineage>
</organism>
<dbReference type="EMBL" id="CAJOAY010000658">
    <property type="protein sequence ID" value="CAF3711161.1"/>
    <property type="molecule type" value="Genomic_DNA"/>
</dbReference>
<evidence type="ECO:0000313" key="3">
    <source>
        <dbReference type="EMBL" id="CAF1331099.1"/>
    </source>
</evidence>
<protein>
    <submittedName>
        <fullName evidence="2">Uncharacterized protein</fullName>
    </submittedName>
</protein>
<dbReference type="Proteomes" id="UP000663891">
    <property type="component" value="Unassembled WGS sequence"/>
</dbReference>
<evidence type="ECO:0000313" key="1">
    <source>
        <dbReference type="EMBL" id="CAF1122647.1"/>
    </source>
</evidence>
<dbReference type="Proteomes" id="UP000663881">
    <property type="component" value="Unassembled WGS sequence"/>
</dbReference>
<evidence type="ECO:0000313" key="7">
    <source>
        <dbReference type="Proteomes" id="UP000663845"/>
    </source>
</evidence>